<organism evidence="20 21">
    <name type="scientific">Cuscuta campestris</name>
    <dbReference type="NCBI Taxonomy" id="132261"/>
    <lineage>
        <taxon>Eukaryota</taxon>
        <taxon>Viridiplantae</taxon>
        <taxon>Streptophyta</taxon>
        <taxon>Embryophyta</taxon>
        <taxon>Tracheophyta</taxon>
        <taxon>Spermatophyta</taxon>
        <taxon>Magnoliopsida</taxon>
        <taxon>eudicotyledons</taxon>
        <taxon>Gunneridae</taxon>
        <taxon>Pentapetalae</taxon>
        <taxon>asterids</taxon>
        <taxon>lamiids</taxon>
        <taxon>Solanales</taxon>
        <taxon>Convolvulaceae</taxon>
        <taxon>Cuscuteae</taxon>
        <taxon>Cuscuta</taxon>
        <taxon>Cuscuta subgen. Grammica</taxon>
        <taxon>Cuscuta sect. Cleistogrammica</taxon>
    </lineage>
</organism>
<evidence type="ECO:0000256" key="13">
    <source>
        <dbReference type="ARBA" id="ARBA00023136"/>
    </source>
</evidence>
<dbReference type="GO" id="GO:0004672">
    <property type="term" value="F:protein kinase activity"/>
    <property type="evidence" value="ECO:0007669"/>
    <property type="project" value="InterPro"/>
</dbReference>
<dbReference type="Pfam" id="PF01151">
    <property type="entry name" value="ELO"/>
    <property type="match status" value="1"/>
</dbReference>
<evidence type="ECO:0000256" key="1">
    <source>
        <dbReference type="ARBA" id="ARBA00004141"/>
    </source>
</evidence>
<dbReference type="GO" id="GO:0051707">
    <property type="term" value="P:response to other organism"/>
    <property type="evidence" value="ECO:0007669"/>
    <property type="project" value="UniProtKB-ARBA"/>
</dbReference>
<gene>
    <name evidence="20" type="ORF">CCAM_LOCUS12170</name>
</gene>
<evidence type="ECO:0000313" key="21">
    <source>
        <dbReference type="Proteomes" id="UP000595140"/>
    </source>
</evidence>
<keyword evidence="3" id="KW-1003">Cell membrane</keyword>
<feature type="domain" description="Protein kinase" evidence="18">
    <location>
        <begin position="581"/>
        <end position="868"/>
    </location>
</feature>
<comment type="subcellular location">
    <subcellularLocation>
        <location evidence="2">Cell membrane</location>
        <topology evidence="2">Single-pass membrane protein</topology>
    </subcellularLocation>
    <subcellularLocation>
        <location evidence="1">Membrane</location>
        <topology evidence="1">Multi-pass membrane protein</topology>
    </subcellularLocation>
</comment>
<dbReference type="GO" id="GO:0005524">
    <property type="term" value="F:ATP binding"/>
    <property type="evidence" value="ECO:0007669"/>
    <property type="project" value="UniProtKB-KW"/>
</dbReference>
<accession>A0A484L2G4</accession>
<evidence type="ECO:0000256" key="12">
    <source>
        <dbReference type="ARBA" id="ARBA00023098"/>
    </source>
</evidence>
<dbReference type="GO" id="GO:0005886">
    <property type="term" value="C:plasma membrane"/>
    <property type="evidence" value="ECO:0007669"/>
    <property type="project" value="UniProtKB-SubCell"/>
</dbReference>
<evidence type="ECO:0000313" key="20">
    <source>
        <dbReference type="EMBL" id="VFQ70394.1"/>
    </source>
</evidence>
<evidence type="ECO:0000256" key="14">
    <source>
        <dbReference type="ARBA" id="ARBA00023157"/>
    </source>
</evidence>
<dbReference type="SUPFAM" id="SSF56112">
    <property type="entry name" value="Protein kinase-like (PK-like)"/>
    <property type="match status" value="1"/>
</dbReference>
<keyword evidence="9" id="KW-0276">Fatty acid metabolism</keyword>
<dbReference type="Gene3D" id="3.30.200.20">
    <property type="entry name" value="Phosphorylase Kinase, domain 1"/>
    <property type="match status" value="1"/>
</dbReference>
<dbReference type="InterPro" id="IPR001245">
    <property type="entry name" value="Ser-Thr/Tyr_kinase_cat_dom"/>
</dbReference>
<dbReference type="InterPro" id="IPR018392">
    <property type="entry name" value="LysM"/>
</dbReference>
<feature type="region of interest" description="Disordered" evidence="16">
    <location>
        <begin position="504"/>
        <end position="530"/>
    </location>
</feature>
<feature type="transmembrane region" description="Helical" evidence="17">
    <location>
        <begin position="246"/>
        <end position="269"/>
    </location>
</feature>
<keyword evidence="5" id="KW-0808">Transferase</keyword>
<feature type="domain" description="LysM" evidence="19">
    <location>
        <begin position="455"/>
        <end position="500"/>
    </location>
</feature>
<dbReference type="FunFam" id="1.10.510.10:FF:000468">
    <property type="entry name" value="PTI1-like tyrosine-protein kinase 3"/>
    <property type="match status" value="1"/>
</dbReference>
<dbReference type="PROSITE" id="PS51782">
    <property type="entry name" value="LYSM"/>
    <property type="match status" value="1"/>
</dbReference>
<evidence type="ECO:0000256" key="4">
    <source>
        <dbReference type="ARBA" id="ARBA00022516"/>
    </source>
</evidence>
<evidence type="ECO:0000256" key="10">
    <source>
        <dbReference type="ARBA" id="ARBA00022840"/>
    </source>
</evidence>
<dbReference type="Proteomes" id="UP000595140">
    <property type="component" value="Unassembled WGS sequence"/>
</dbReference>
<keyword evidence="4" id="KW-0444">Lipid biosynthesis</keyword>
<evidence type="ECO:0000256" key="5">
    <source>
        <dbReference type="ARBA" id="ARBA00022679"/>
    </source>
</evidence>
<evidence type="ECO:0000256" key="3">
    <source>
        <dbReference type="ARBA" id="ARBA00022475"/>
    </source>
</evidence>
<dbReference type="InterPro" id="IPR011009">
    <property type="entry name" value="Kinase-like_dom_sf"/>
</dbReference>
<dbReference type="Gene3D" id="1.10.510.10">
    <property type="entry name" value="Transferase(Phosphotransferase) domain 1"/>
    <property type="match status" value="1"/>
</dbReference>
<dbReference type="Gene3D" id="3.10.350.10">
    <property type="entry name" value="LysM domain"/>
    <property type="match status" value="1"/>
</dbReference>
<keyword evidence="21" id="KW-1185">Reference proteome</keyword>
<dbReference type="InterPro" id="IPR056562">
    <property type="entry name" value="LysM2_CERK1_LYK3_4_5"/>
</dbReference>
<feature type="transmembrane region" description="Helical" evidence="17">
    <location>
        <begin position="182"/>
        <end position="203"/>
    </location>
</feature>
<dbReference type="Pfam" id="PF23446">
    <property type="entry name" value="LysM1_NFP_LYK"/>
    <property type="match status" value="1"/>
</dbReference>
<protein>
    <recommendedName>
        <fullName evidence="22">Protein kinase domain-containing protein</fullName>
    </recommendedName>
</protein>
<feature type="transmembrane region" description="Helical" evidence="17">
    <location>
        <begin position="72"/>
        <end position="96"/>
    </location>
</feature>
<keyword evidence="6 17" id="KW-0812">Transmembrane</keyword>
<dbReference type="InterPro" id="IPR056563">
    <property type="entry name" value="LysM3_LYK4_5"/>
</dbReference>
<evidence type="ECO:0000256" key="6">
    <source>
        <dbReference type="ARBA" id="ARBA00022692"/>
    </source>
</evidence>
<reference evidence="20 21" key="1">
    <citation type="submission" date="2018-04" db="EMBL/GenBank/DDBJ databases">
        <authorList>
            <person name="Vogel A."/>
        </authorList>
    </citation>
    <scope>NUCLEOTIDE SEQUENCE [LARGE SCALE GENOMIC DNA]</scope>
</reference>
<evidence type="ECO:0000256" key="17">
    <source>
        <dbReference type="SAM" id="Phobius"/>
    </source>
</evidence>
<dbReference type="PROSITE" id="PS50011">
    <property type="entry name" value="PROTEIN_KINASE_DOM"/>
    <property type="match status" value="1"/>
</dbReference>
<dbReference type="InterPro" id="IPR056561">
    <property type="entry name" value="NFP_LYK_LysM1"/>
</dbReference>
<evidence type="ECO:0000256" key="16">
    <source>
        <dbReference type="SAM" id="MobiDB-lite"/>
    </source>
</evidence>
<feature type="transmembrane region" description="Helical" evidence="17">
    <location>
        <begin position="35"/>
        <end position="60"/>
    </location>
</feature>
<evidence type="ECO:0000256" key="15">
    <source>
        <dbReference type="ARBA" id="ARBA00023160"/>
    </source>
</evidence>
<dbReference type="Pfam" id="PF23473">
    <property type="entry name" value="LysM3_LYK4_5"/>
    <property type="match status" value="1"/>
</dbReference>
<dbReference type="EMBL" id="OOIL02000889">
    <property type="protein sequence ID" value="VFQ70394.1"/>
    <property type="molecule type" value="Genomic_DNA"/>
</dbReference>
<evidence type="ECO:0000256" key="2">
    <source>
        <dbReference type="ARBA" id="ARBA00004162"/>
    </source>
</evidence>
<feature type="compositionally biased region" description="Pro residues" evidence="16">
    <location>
        <begin position="514"/>
        <end position="525"/>
    </location>
</feature>
<feature type="transmembrane region" description="Helical" evidence="17">
    <location>
        <begin position="215"/>
        <end position="240"/>
    </location>
</feature>
<dbReference type="GO" id="GO:0009922">
    <property type="term" value="F:fatty acid elongase activity"/>
    <property type="evidence" value="ECO:0007669"/>
    <property type="project" value="InterPro"/>
</dbReference>
<keyword evidence="14" id="KW-1015">Disulfide bond</keyword>
<keyword evidence="15" id="KW-0275">Fatty acid biosynthesis</keyword>
<dbReference type="SMART" id="SM00257">
    <property type="entry name" value="LysM"/>
    <property type="match status" value="2"/>
</dbReference>
<keyword evidence="7" id="KW-0732">Signal</keyword>
<dbReference type="Pfam" id="PF23472">
    <property type="entry name" value="LysM2_CERK1_LYK3_4_5"/>
    <property type="match status" value="1"/>
</dbReference>
<proteinExistence type="predicted"/>
<dbReference type="InterPro" id="IPR000719">
    <property type="entry name" value="Prot_kinase_dom"/>
</dbReference>
<dbReference type="InterPro" id="IPR052611">
    <property type="entry name" value="Plant_RLK_LysM"/>
</dbReference>
<dbReference type="PANTHER" id="PTHR45927:SF11">
    <property type="entry name" value="LYSM DOMAIN RECEPTOR-LIKE KINASE 4"/>
    <property type="match status" value="1"/>
</dbReference>
<dbReference type="GO" id="GO:0006633">
    <property type="term" value="P:fatty acid biosynthetic process"/>
    <property type="evidence" value="ECO:0007669"/>
    <property type="project" value="UniProtKB-KW"/>
</dbReference>
<dbReference type="InterPro" id="IPR036779">
    <property type="entry name" value="LysM_dom_sf"/>
</dbReference>
<keyword evidence="10" id="KW-0067">ATP-binding</keyword>
<evidence type="ECO:0000259" key="19">
    <source>
        <dbReference type="PROSITE" id="PS51782"/>
    </source>
</evidence>
<keyword evidence="13 17" id="KW-0472">Membrane</keyword>
<keyword evidence="8" id="KW-0547">Nucleotide-binding</keyword>
<evidence type="ECO:0000259" key="18">
    <source>
        <dbReference type="PROSITE" id="PS50011"/>
    </source>
</evidence>
<keyword evidence="12" id="KW-0443">Lipid metabolism</keyword>
<evidence type="ECO:0000256" key="11">
    <source>
        <dbReference type="ARBA" id="ARBA00022989"/>
    </source>
</evidence>
<evidence type="ECO:0000256" key="7">
    <source>
        <dbReference type="ARBA" id="ARBA00022729"/>
    </source>
</evidence>
<evidence type="ECO:0008006" key="22">
    <source>
        <dbReference type="Google" id="ProtNLM"/>
    </source>
</evidence>
<feature type="transmembrane region" description="Helical" evidence="17">
    <location>
        <begin position="535"/>
        <end position="559"/>
    </location>
</feature>
<dbReference type="AlphaFoldDB" id="A0A484L2G4"/>
<sequence>MTAPAMIQSLVYFLSEHPSIITFRWSHSRLWGSTWSFVFAAIAAYVASSLLLHRLLLLLFRSRRPLPLGPIPALHSLSMTLISLTIFAGILLSAAAEIRDTRWFWRRSRTTPFQWLLCFPIGTRPSGRVFFWSYAFYLSRFLHTLGTFFAILRRRRLSPFQLLNHSIPIFMSFLWLEFSQSFQVLAILLTTSIYSVVYAYRFWTAIGLRSACFPFVVNCQMVLLGCNILCHIGVLLLHFIKGGCNGIGAWVFNSVLNAAILLLFLNFYLKMHLPEIRRNNGCVAVKDNKAALHPQGHRLRRASNATGNSTSAFGYLCNGAARRCPAYLTFTSQPPYDSVPSISSLLGADPEILSRINSVPPNATFGSDEVVLVPVTCSCSGRNYQASGSYAIRFGDTFIGIANTVLQGLSTCTALLSQNSRIAHTMLYAGERVFVPLRCACPTKNQSDHGVKYLLSYVIQSGQYVSLISNKFGVDTGETLAANGLSFQDSTIYPNTTLLVPLHDQPSSKQVAAQPPPQPPPPLVPSPSKSSSKTWIYAVAGVLGGISCLSVVGALVFVFCLRKQREKTDPELVSRGFGAEEKKLEEQGELSYASVSELVKSVKMYTFDELKSATQNFSHNSWIQGSVYRGKINGDFAAIKMMSGDVPKEINLLSKLNHFNLIGLSGVCFHNGEWYLVFEYAENGPLSDRIHTKSPGNVHSLTWTQRIQIGLDVATGLNYLHSYATPPHVHKNVNSSNILLDRDMRAKITNFGLSRSAEGQEGEFALTRHIVGTKGYMAPEYLEHGLVSPKLDVYAFGVLILEILTGKDIATLQEENGKECLAGLMDPSLGQRYPADIAASLMGLVDGCVRKDASSRPDMDEIVQHFSKAMTATMVWALSSSTT</sequence>
<evidence type="ECO:0000256" key="8">
    <source>
        <dbReference type="ARBA" id="ARBA00022741"/>
    </source>
</evidence>
<dbReference type="CDD" id="cd00118">
    <property type="entry name" value="LysM"/>
    <property type="match status" value="1"/>
</dbReference>
<name>A0A484L2G4_9ASTE</name>
<dbReference type="PANTHER" id="PTHR45927">
    <property type="entry name" value="LYSM-DOMAIN RECEPTOR-LIKE KINASE-RELATED"/>
    <property type="match status" value="1"/>
</dbReference>
<dbReference type="Pfam" id="PF07714">
    <property type="entry name" value="PK_Tyr_Ser-Thr"/>
    <property type="match status" value="1"/>
</dbReference>
<evidence type="ECO:0000256" key="9">
    <source>
        <dbReference type="ARBA" id="ARBA00022832"/>
    </source>
</evidence>
<dbReference type="InterPro" id="IPR002076">
    <property type="entry name" value="ELO_fam"/>
</dbReference>
<dbReference type="OrthoDB" id="4062651at2759"/>
<feature type="transmembrane region" description="Helical" evidence="17">
    <location>
        <begin position="129"/>
        <end position="152"/>
    </location>
</feature>
<keyword evidence="11 17" id="KW-1133">Transmembrane helix</keyword>